<feature type="compositionally biased region" description="Basic and acidic residues" evidence="3">
    <location>
        <begin position="49"/>
        <end position="77"/>
    </location>
</feature>
<dbReference type="Gene3D" id="1.10.10.1400">
    <property type="entry name" value="Terminase, small subunit, N-terminal DNA-binding domain, HTH motif"/>
    <property type="match status" value="1"/>
</dbReference>
<dbReference type="PANTHER" id="PTHR41328:SF3">
    <property type="entry name" value="PBSX PHAGE TERMINASE SMALL SUBUNIT"/>
    <property type="match status" value="1"/>
</dbReference>
<dbReference type="InterPro" id="IPR005335">
    <property type="entry name" value="Terminase_ssu"/>
</dbReference>
<keyword evidence="2" id="KW-0231">Viral genome packaging</keyword>
<accession>A0ABX0JD93</accession>
<reference evidence="4" key="1">
    <citation type="submission" date="2020-03" db="EMBL/GenBank/DDBJ databases">
        <title>Draft sequencing of Paenibacilllus sp. S3N08.</title>
        <authorList>
            <person name="Kim D.-U."/>
        </authorList>
    </citation>
    <scope>NUCLEOTIDE SEQUENCE</scope>
    <source>
        <strain evidence="4">S3N08</strain>
    </source>
</reference>
<organism evidence="4 5">
    <name type="scientific">Paenibacillus agricola</name>
    <dbReference type="NCBI Taxonomy" id="2716264"/>
    <lineage>
        <taxon>Bacteria</taxon>
        <taxon>Bacillati</taxon>
        <taxon>Bacillota</taxon>
        <taxon>Bacilli</taxon>
        <taxon>Bacillales</taxon>
        <taxon>Paenibacillaceae</taxon>
        <taxon>Paenibacillus</taxon>
    </lineage>
</organism>
<protein>
    <submittedName>
        <fullName evidence="4">Terminase</fullName>
    </submittedName>
</protein>
<dbReference type="Pfam" id="PF03592">
    <property type="entry name" value="Terminase_2"/>
    <property type="match status" value="1"/>
</dbReference>
<dbReference type="Proteomes" id="UP001165962">
    <property type="component" value="Unassembled WGS sequence"/>
</dbReference>
<name>A0ABX0JD93_9BACL</name>
<evidence type="ECO:0000313" key="4">
    <source>
        <dbReference type="EMBL" id="NHN33528.1"/>
    </source>
</evidence>
<dbReference type="EMBL" id="JAAOIW010000012">
    <property type="protein sequence ID" value="NHN33528.1"/>
    <property type="molecule type" value="Genomic_DNA"/>
</dbReference>
<evidence type="ECO:0000256" key="2">
    <source>
        <dbReference type="ARBA" id="ARBA00023219"/>
    </source>
</evidence>
<comment type="caution">
    <text evidence="4">The sequence shown here is derived from an EMBL/GenBank/DDBJ whole genome shotgun (WGS) entry which is preliminary data.</text>
</comment>
<dbReference type="InterPro" id="IPR052404">
    <property type="entry name" value="SPP1-like_terminase"/>
</dbReference>
<keyword evidence="1" id="KW-1188">Viral release from host cell</keyword>
<sequence>MSDEIRLKAEADYNLGMKYKELAVKYEVTLNTIKSWKTRHKWARKSVHTKKEMVHTNEKSVHTKPKRPEPPPEPELDKLPEKWQLFVMEYQKDFNATRAAMAAGYSKRTAYSIGWELLRKPDIQAANQRYRESMTGELGLSVQRVVLEYMKIAFADPGDIIDFGVSNEIRMDSEGQPILHPETYEPLTYKSQFVTLRNSDEIDGSLISEIKQGKDGVSIKLHDKMKALEALTRYMDVLPDHHRRMIEEKKLELQREQVAIAKTKANGDDPPGAQDDGFFDALKASAKEVWADEIEAGDVPLETVFDETD</sequence>
<evidence type="ECO:0000313" key="5">
    <source>
        <dbReference type="Proteomes" id="UP001165962"/>
    </source>
</evidence>
<dbReference type="PANTHER" id="PTHR41328">
    <property type="entry name" value="TERMINASE SMALL SUBUNIT-RELATED"/>
    <property type="match status" value="1"/>
</dbReference>
<evidence type="ECO:0000256" key="1">
    <source>
        <dbReference type="ARBA" id="ARBA00022612"/>
    </source>
</evidence>
<proteinExistence type="predicted"/>
<feature type="region of interest" description="Disordered" evidence="3">
    <location>
        <begin position="46"/>
        <end position="77"/>
    </location>
</feature>
<gene>
    <name evidence="4" type="ORF">G9U52_27305</name>
</gene>
<evidence type="ECO:0000256" key="3">
    <source>
        <dbReference type="SAM" id="MobiDB-lite"/>
    </source>
</evidence>
<dbReference type="InterPro" id="IPR038713">
    <property type="entry name" value="Terminase_Gp1_N_sf"/>
</dbReference>
<keyword evidence="5" id="KW-1185">Reference proteome</keyword>